<dbReference type="PANTHER" id="PTHR44379:SF8">
    <property type="entry name" value="XANTHINE DEHYDROGENASE IRON-SULFUR-BINDING SUBUNIT XDHC-RELATED"/>
    <property type="match status" value="1"/>
</dbReference>
<evidence type="ECO:0000256" key="3">
    <source>
        <dbReference type="ARBA" id="ARBA00023002"/>
    </source>
</evidence>
<name>A0A151CE45_9BACT</name>
<dbReference type="PANTHER" id="PTHR44379">
    <property type="entry name" value="OXIDOREDUCTASE WITH IRON-SULFUR SUBUNIT"/>
    <property type="match status" value="1"/>
</dbReference>
<dbReference type="InterPro" id="IPR036010">
    <property type="entry name" value="2Fe-2S_ferredoxin-like_sf"/>
</dbReference>
<keyword evidence="2" id="KW-0479">Metal-binding</keyword>
<evidence type="ECO:0000256" key="5">
    <source>
        <dbReference type="ARBA" id="ARBA00023014"/>
    </source>
</evidence>
<dbReference type="STRING" id="1630136.AS592_03460"/>
<evidence type="ECO:0000256" key="2">
    <source>
        <dbReference type="ARBA" id="ARBA00022723"/>
    </source>
</evidence>
<dbReference type="Pfam" id="PF01799">
    <property type="entry name" value="Fer2_2"/>
    <property type="match status" value="1"/>
</dbReference>
<sequence>MQIRCTINGETCTFECEAEQRALDVLREQGLLSVKEGCGEGECGACSIYFNGRLVNACLMLAPQMQDARIETLEGLQKETETIRRNFVEAGAVQCGFCTPGFVMRAHDYIRHNGSKEIKNIKEALDGNVCRCTGYQKIAEAISKSIP</sequence>
<dbReference type="InterPro" id="IPR006058">
    <property type="entry name" value="2Fe2S_fd_BS"/>
</dbReference>
<dbReference type="SUPFAM" id="SSF47741">
    <property type="entry name" value="CO dehydrogenase ISP C-domain like"/>
    <property type="match status" value="1"/>
</dbReference>
<dbReference type="InterPro" id="IPR012675">
    <property type="entry name" value="Beta-grasp_dom_sf"/>
</dbReference>
<evidence type="ECO:0000259" key="6">
    <source>
        <dbReference type="PROSITE" id="PS51085"/>
    </source>
</evidence>
<keyword evidence="1" id="KW-0001">2Fe-2S</keyword>
<dbReference type="AlphaFoldDB" id="A0A151CE45"/>
<dbReference type="InterPro" id="IPR036884">
    <property type="entry name" value="2Fe-2S-bd_dom_sf"/>
</dbReference>
<dbReference type="GO" id="GO:0016491">
    <property type="term" value="F:oxidoreductase activity"/>
    <property type="evidence" value="ECO:0007669"/>
    <property type="project" value="UniProtKB-KW"/>
</dbReference>
<dbReference type="GO" id="GO:0051537">
    <property type="term" value="F:2 iron, 2 sulfur cluster binding"/>
    <property type="evidence" value="ECO:0007669"/>
    <property type="project" value="UniProtKB-KW"/>
</dbReference>
<dbReference type="EMBL" id="LNKT01000067">
    <property type="protein sequence ID" value="KYJ85808.1"/>
    <property type="molecule type" value="Genomic_DNA"/>
</dbReference>
<organism evidence="7 8">
    <name type="scientific">Sulfurovum riftiae</name>
    <dbReference type="NCBI Taxonomy" id="1630136"/>
    <lineage>
        <taxon>Bacteria</taxon>
        <taxon>Pseudomonadati</taxon>
        <taxon>Campylobacterota</taxon>
        <taxon>Epsilonproteobacteria</taxon>
        <taxon>Campylobacterales</taxon>
        <taxon>Sulfurovaceae</taxon>
        <taxon>Sulfurovum</taxon>
    </lineage>
</organism>
<dbReference type="OrthoDB" id="9775084at2"/>
<protein>
    <recommendedName>
        <fullName evidence="6">2Fe-2S ferredoxin-type domain-containing protein</fullName>
    </recommendedName>
</protein>
<keyword evidence="3" id="KW-0560">Oxidoreductase</keyword>
<evidence type="ECO:0000256" key="1">
    <source>
        <dbReference type="ARBA" id="ARBA00022714"/>
    </source>
</evidence>
<dbReference type="InterPro" id="IPR051452">
    <property type="entry name" value="Diverse_Oxidoreductases"/>
</dbReference>
<dbReference type="Gene3D" id="1.10.150.120">
    <property type="entry name" value="[2Fe-2S]-binding domain"/>
    <property type="match status" value="1"/>
</dbReference>
<dbReference type="Proteomes" id="UP000075359">
    <property type="component" value="Unassembled WGS sequence"/>
</dbReference>
<dbReference type="SUPFAM" id="SSF54292">
    <property type="entry name" value="2Fe-2S ferredoxin-like"/>
    <property type="match status" value="1"/>
</dbReference>
<evidence type="ECO:0000313" key="8">
    <source>
        <dbReference type="Proteomes" id="UP000075359"/>
    </source>
</evidence>
<evidence type="ECO:0000313" key="7">
    <source>
        <dbReference type="EMBL" id="KYJ85808.1"/>
    </source>
</evidence>
<gene>
    <name evidence="7" type="ORF">AS592_03460</name>
</gene>
<dbReference type="InterPro" id="IPR002888">
    <property type="entry name" value="2Fe-2S-bd"/>
</dbReference>
<dbReference type="Gene3D" id="3.10.20.30">
    <property type="match status" value="1"/>
</dbReference>
<dbReference type="PROSITE" id="PS00197">
    <property type="entry name" value="2FE2S_FER_1"/>
    <property type="match status" value="1"/>
</dbReference>
<keyword evidence="8" id="KW-1185">Reference proteome</keyword>
<dbReference type="PROSITE" id="PS51085">
    <property type="entry name" value="2FE2S_FER_2"/>
    <property type="match status" value="1"/>
</dbReference>
<dbReference type="InterPro" id="IPR001041">
    <property type="entry name" value="2Fe-2S_ferredoxin-type"/>
</dbReference>
<evidence type="ECO:0000256" key="4">
    <source>
        <dbReference type="ARBA" id="ARBA00023004"/>
    </source>
</evidence>
<comment type="caution">
    <text evidence="7">The sequence shown here is derived from an EMBL/GenBank/DDBJ whole genome shotgun (WGS) entry which is preliminary data.</text>
</comment>
<dbReference type="CDD" id="cd00207">
    <property type="entry name" value="fer2"/>
    <property type="match status" value="1"/>
</dbReference>
<keyword evidence="4" id="KW-0408">Iron</keyword>
<feature type="domain" description="2Fe-2S ferredoxin-type" evidence="6">
    <location>
        <begin position="1"/>
        <end position="76"/>
    </location>
</feature>
<reference evidence="7 8" key="1">
    <citation type="submission" date="2015-11" db="EMBL/GenBank/DDBJ databases">
        <title>Draft genome of Sulfurovum riftiae 1812E, a member of the Epsilonproteobacteria isolated from the tube of the deep-sea hydrothermal vent tubewom Riftia pachyptila.</title>
        <authorList>
            <person name="Vetriani C."/>
            <person name="Giovannelli D."/>
        </authorList>
    </citation>
    <scope>NUCLEOTIDE SEQUENCE [LARGE SCALE GENOMIC DNA]</scope>
    <source>
        <strain evidence="7 8">1812E</strain>
    </source>
</reference>
<proteinExistence type="predicted"/>
<accession>A0A151CE45</accession>
<dbReference type="Pfam" id="PF00111">
    <property type="entry name" value="Fer2"/>
    <property type="match status" value="1"/>
</dbReference>
<dbReference type="GO" id="GO:0046872">
    <property type="term" value="F:metal ion binding"/>
    <property type="evidence" value="ECO:0007669"/>
    <property type="project" value="UniProtKB-KW"/>
</dbReference>
<dbReference type="RefSeq" id="WP_067332274.1">
    <property type="nucleotide sequence ID" value="NZ_LNKT01000067.1"/>
</dbReference>
<keyword evidence="5" id="KW-0411">Iron-sulfur</keyword>